<dbReference type="AlphaFoldDB" id="A0A6A4SUZ9"/>
<evidence type="ECO:0000313" key="1">
    <source>
        <dbReference type="EMBL" id="KAF0037773.1"/>
    </source>
</evidence>
<dbReference type="EMBL" id="VEVO01000009">
    <property type="protein sequence ID" value="KAF0037773.1"/>
    <property type="molecule type" value="Genomic_DNA"/>
</dbReference>
<comment type="caution">
    <text evidence="1">The sequence shown here is derived from an EMBL/GenBank/DDBJ whole genome shotgun (WGS) entry which is preliminary data.</text>
</comment>
<name>A0A6A4SUZ9_SCOMX</name>
<sequence length="254" mass="29323">MIATRVMLQTFAMAPHSPPDTNIMEDLSTDLERAVHTRWCANLARRTRGLLREGMQILRTRIQQRYESISRSTALDIINIYRFRRISVPQLSDVRIIPNTLFPQVKSGTRGECIVVGELFTDGLFGSFGCLVKQYNLSKSPFFPQIFTNLGYWMYIFFVNWPDRLRIGREYGKKQDERETEEMKSEREFPLIRKLTEASVVSLKWVKSRTHPAAAWLFECSRCIGSNHNDIVCLCMCMRSRVGRLTAGVTAPLC</sequence>
<accession>A0A6A4SUZ9</accession>
<proteinExistence type="predicted"/>
<reference evidence="1 2" key="1">
    <citation type="submission" date="2019-06" db="EMBL/GenBank/DDBJ databases">
        <title>Draft genomes of female and male turbot (Scophthalmus maximus).</title>
        <authorList>
            <person name="Xu H."/>
            <person name="Xu X.-W."/>
            <person name="Shao C."/>
            <person name="Chen S."/>
        </authorList>
    </citation>
    <scope>NUCLEOTIDE SEQUENCE [LARGE SCALE GENOMIC DNA]</scope>
    <source>
        <strain evidence="1">Ysfricsl-2016a</strain>
        <tissue evidence="1">Blood</tissue>
    </source>
</reference>
<dbReference type="Proteomes" id="UP000438429">
    <property type="component" value="Unassembled WGS sequence"/>
</dbReference>
<gene>
    <name evidence="1" type="ORF">F2P81_010647</name>
</gene>
<organism evidence="1 2">
    <name type="scientific">Scophthalmus maximus</name>
    <name type="common">Turbot</name>
    <name type="synonym">Psetta maxima</name>
    <dbReference type="NCBI Taxonomy" id="52904"/>
    <lineage>
        <taxon>Eukaryota</taxon>
        <taxon>Metazoa</taxon>
        <taxon>Chordata</taxon>
        <taxon>Craniata</taxon>
        <taxon>Vertebrata</taxon>
        <taxon>Euteleostomi</taxon>
        <taxon>Actinopterygii</taxon>
        <taxon>Neopterygii</taxon>
        <taxon>Teleostei</taxon>
        <taxon>Neoteleostei</taxon>
        <taxon>Acanthomorphata</taxon>
        <taxon>Carangaria</taxon>
        <taxon>Pleuronectiformes</taxon>
        <taxon>Pleuronectoidei</taxon>
        <taxon>Scophthalmidae</taxon>
        <taxon>Scophthalmus</taxon>
    </lineage>
</organism>
<evidence type="ECO:0000313" key="2">
    <source>
        <dbReference type="Proteomes" id="UP000438429"/>
    </source>
</evidence>
<protein>
    <submittedName>
        <fullName evidence="1">Uncharacterized protein</fullName>
    </submittedName>
</protein>